<dbReference type="PANTHER" id="PTHR30547:SF5">
    <property type="entry name" value="NUCLEASE YHCG-RELATED"/>
    <property type="match status" value="1"/>
</dbReference>
<dbReference type="Pfam" id="PF06250">
    <property type="entry name" value="YhcG_C"/>
    <property type="match status" value="1"/>
</dbReference>
<gene>
    <name evidence="2" type="ORF">QJT80_11520</name>
</gene>
<name>A0AA95KJB6_9GAMM</name>
<dbReference type="InterPro" id="IPR053148">
    <property type="entry name" value="PD-DEXK-like_domain"/>
</dbReference>
<evidence type="ECO:0000259" key="1">
    <source>
        <dbReference type="Pfam" id="PF06250"/>
    </source>
</evidence>
<sequence length="76" mass="8796">MQLYVNYYDHEIASNDDNPSIGLILCSEKNDAVVRYVLGEQNPQIFASRYQLYLPSEAQLQAELQRELHQLALPKE</sequence>
<accession>A0AA95KJB6</accession>
<dbReference type="EMBL" id="CP124755">
    <property type="protein sequence ID" value="WGZ90122.1"/>
    <property type="molecule type" value="Genomic_DNA"/>
</dbReference>
<feature type="domain" description="YhcG PDDEXK nuclease" evidence="1">
    <location>
        <begin position="1"/>
        <end position="64"/>
    </location>
</feature>
<proteinExistence type="predicted"/>
<reference evidence="2" key="2">
    <citation type="submission" date="2023-04" db="EMBL/GenBank/DDBJ databases">
        <authorList>
            <person name="Beletskiy A.V."/>
            <person name="Mardanov A.V."/>
            <person name="Ravin N.V."/>
        </authorList>
    </citation>
    <scope>NUCLEOTIDE SEQUENCE</scope>
    <source>
        <strain evidence="2">GKL-01</strain>
    </source>
</reference>
<dbReference type="KEGG" id="tdu:QJT80_11520"/>
<evidence type="ECO:0000313" key="2">
    <source>
        <dbReference type="EMBL" id="WGZ90122.1"/>
    </source>
</evidence>
<reference evidence="2" key="1">
    <citation type="journal article" date="2023" name="Int. J. Mol. Sci.">
        <title>Metagenomics Revealed a New Genus 'Candidatus Thiocaldithrix dubininis' gen. nov., sp. nov. and a New Species 'Candidatus Thiothrix putei' sp. nov. in the Family Thiotrichaceae, Some Members of Which Have Traits of Both Na+- and H+-Motive Energetics.</title>
        <authorList>
            <person name="Ravin N.V."/>
            <person name="Muntyan M.S."/>
            <person name="Smolyakov D.D."/>
            <person name="Rudenko T.S."/>
            <person name="Beletsky A.V."/>
            <person name="Mardanov A.V."/>
            <person name="Grabovich M.Y."/>
        </authorList>
    </citation>
    <scope>NUCLEOTIDE SEQUENCE</scope>
    <source>
        <strain evidence="2">GKL-01</strain>
    </source>
</reference>
<dbReference type="InterPro" id="IPR009362">
    <property type="entry name" value="YhcG_C"/>
</dbReference>
<protein>
    <submittedName>
        <fullName evidence="2">PDDEXK nuclease domain-containing protein</fullName>
    </submittedName>
</protein>
<dbReference type="AlphaFoldDB" id="A0AA95KJB6"/>
<organism evidence="2">
    <name type="scientific">Candidatus Thiocaldithrix dubininis</name>
    <dbReference type="NCBI Taxonomy" id="3080823"/>
    <lineage>
        <taxon>Bacteria</taxon>
        <taxon>Pseudomonadati</taxon>
        <taxon>Pseudomonadota</taxon>
        <taxon>Gammaproteobacteria</taxon>
        <taxon>Thiotrichales</taxon>
        <taxon>Thiotrichaceae</taxon>
        <taxon>Candidatus Thiocaldithrix</taxon>
    </lineage>
</organism>
<dbReference type="PANTHER" id="PTHR30547">
    <property type="entry name" value="UNCHARACTERIZED PROTEIN YHCG-RELATED"/>
    <property type="match status" value="1"/>
</dbReference>
<dbReference type="Proteomes" id="UP001300672">
    <property type="component" value="Chromosome"/>
</dbReference>